<sequence length="569" mass="63419">MDLLPPAPQASEPTGDELFSTLFSISVTGVVVLRPVYAPDQRTITDFVYVRLNPAAQQLLSLPEVPATITLRLRYPHPDPTGVYQFCHDTFVSGQPGHRDVHYQHNDLNAYLWVAAQRSGPYLLVSVADSADFNGLGTSTPLRRTLAQEIQRLYESNEQPRQSYEAFMQQLAVIIVFSGPDHICRFANNQYTTLVGHRVILGHPVRDVAPAAVVQPFLAWLNTVYTTGQPLIVPEASAWPTPSLGETVATAYFTLSFQPIRNQQGKVEGVTVFAYDITQQRKTRLHLHNLNSELASLNVELSETGQQLANSQREMHQLSRSFDEWVQQRTQGLEARNSQLTHMNQELDSFVYSASHDLRAPIANLEGLLNEMERTIPADHPLRVEMQPLLRMMHGSVLRFQQTIGHLTELSRVPQEGEAADEPLDLAAVIADVQLDLAAQLAEADAQVLVEVENCGPILLSHKHLRSIVYNLLSNALKYRHPNRVPQIRITCEQQPGAMEIQVQDNGLGLSPEQQQQLFGLFRRLHHHVEGSGVGLFLIKRMIENAGGQLSVRSTAGVGSTFIVRLPTP</sequence>
<gene>
    <name evidence="8" type="ORF">EI290_03405</name>
</gene>
<dbReference type="PANTHER" id="PTHR42878">
    <property type="entry name" value="TWO-COMPONENT HISTIDINE KINASE"/>
    <property type="match status" value="1"/>
</dbReference>
<keyword evidence="3" id="KW-0597">Phosphoprotein</keyword>
<evidence type="ECO:0000256" key="5">
    <source>
        <dbReference type="ARBA" id="ARBA00022777"/>
    </source>
</evidence>
<feature type="coiled-coil region" evidence="6">
    <location>
        <begin position="287"/>
        <end position="321"/>
    </location>
</feature>
<protein>
    <recommendedName>
        <fullName evidence="2">histidine kinase</fullName>
        <ecNumber evidence="2">2.7.13.3</ecNumber>
    </recommendedName>
</protein>
<dbReference type="InterPro" id="IPR013656">
    <property type="entry name" value="PAS_4"/>
</dbReference>
<dbReference type="PRINTS" id="PR00344">
    <property type="entry name" value="BCTRLSENSOR"/>
</dbReference>
<dbReference type="GO" id="GO:0030295">
    <property type="term" value="F:protein kinase activator activity"/>
    <property type="evidence" value="ECO:0007669"/>
    <property type="project" value="TreeGrafter"/>
</dbReference>
<dbReference type="Proteomes" id="UP000280066">
    <property type="component" value="Unassembled WGS sequence"/>
</dbReference>
<evidence type="ECO:0000256" key="1">
    <source>
        <dbReference type="ARBA" id="ARBA00000085"/>
    </source>
</evidence>
<dbReference type="GO" id="GO:0007234">
    <property type="term" value="P:osmosensory signaling via phosphorelay pathway"/>
    <property type="evidence" value="ECO:0007669"/>
    <property type="project" value="TreeGrafter"/>
</dbReference>
<dbReference type="PROSITE" id="PS50109">
    <property type="entry name" value="HIS_KIN"/>
    <property type="match status" value="1"/>
</dbReference>
<accession>A0A3R9NL23</accession>
<organism evidence="8 9">
    <name type="scientific">Hymenobacter metallilatus</name>
    <dbReference type="NCBI Taxonomy" id="2493666"/>
    <lineage>
        <taxon>Bacteria</taxon>
        <taxon>Pseudomonadati</taxon>
        <taxon>Bacteroidota</taxon>
        <taxon>Cytophagia</taxon>
        <taxon>Cytophagales</taxon>
        <taxon>Hymenobacteraceae</taxon>
        <taxon>Hymenobacter</taxon>
    </lineage>
</organism>
<dbReference type="InterPro" id="IPR050351">
    <property type="entry name" value="BphY/WalK/GraS-like"/>
</dbReference>
<dbReference type="Gene3D" id="3.30.450.20">
    <property type="entry name" value="PAS domain"/>
    <property type="match status" value="1"/>
</dbReference>
<dbReference type="InterPro" id="IPR004358">
    <property type="entry name" value="Sig_transdc_His_kin-like_C"/>
</dbReference>
<evidence type="ECO:0000256" key="4">
    <source>
        <dbReference type="ARBA" id="ARBA00022679"/>
    </source>
</evidence>
<dbReference type="InterPro" id="IPR003594">
    <property type="entry name" value="HATPase_dom"/>
</dbReference>
<evidence type="ECO:0000256" key="6">
    <source>
        <dbReference type="SAM" id="Coils"/>
    </source>
</evidence>
<comment type="catalytic activity">
    <reaction evidence="1">
        <text>ATP + protein L-histidine = ADP + protein N-phospho-L-histidine.</text>
        <dbReference type="EC" id="2.7.13.3"/>
    </reaction>
</comment>
<dbReference type="InterPro" id="IPR005467">
    <property type="entry name" value="His_kinase_dom"/>
</dbReference>
<dbReference type="InterPro" id="IPR003661">
    <property type="entry name" value="HisK_dim/P_dom"/>
</dbReference>
<dbReference type="EMBL" id="RWIS01000002">
    <property type="protein sequence ID" value="RSK35953.1"/>
    <property type="molecule type" value="Genomic_DNA"/>
</dbReference>
<evidence type="ECO:0000256" key="3">
    <source>
        <dbReference type="ARBA" id="ARBA00022553"/>
    </source>
</evidence>
<feature type="domain" description="Histidine kinase" evidence="7">
    <location>
        <begin position="353"/>
        <end position="569"/>
    </location>
</feature>
<keyword evidence="5 8" id="KW-0418">Kinase</keyword>
<proteinExistence type="predicted"/>
<evidence type="ECO:0000259" key="7">
    <source>
        <dbReference type="PROSITE" id="PS50109"/>
    </source>
</evidence>
<keyword evidence="4" id="KW-0808">Transferase</keyword>
<dbReference type="InterPro" id="IPR036890">
    <property type="entry name" value="HATPase_C_sf"/>
</dbReference>
<keyword evidence="6" id="KW-0175">Coiled coil</keyword>
<evidence type="ECO:0000313" key="9">
    <source>
        <dbReference type="Proteomes" id="UP000280066"/>
    </source>
</evidence>
<dbReference type="SUPFAM" id="SSF47384">
    <property type="entry name" value="Homodimeric domain of signal transducing histidine kinase"/>
    <property type="match status" value="1"/>
</dbReference>
<dbReference type="SUPFAM" id="SSF55874">
    <property type="entry name" value="ATPase domain of HSP90 chaperone/DNA topoisomerase II/histidine kinase"/>
    <property type="match status" value="1"/>
</dbReference>
<dbReference type="GO" id="GO:0000156">
    <property type="term" value="F:phosphorelay response regulator activity"/>
    <property type="evidence" value="ECO:0007669"/>
    <property type="project" value="TreeGrafter"/>
</dbReference>
<name>A0A3R9NL23_9BACT</name>
<dbReference type="SMART" id="SM00388">
    <property type="entry name" value="HisKA"/>
    <property type="match status" value="1"/>
</dbReference>
<dbReference type="Pfam" id="PF02518">
    <property type="entry name" value="HATPase_c"/>
    <property type="match status" value="1"/>
</dbReference>
<dbReference type="PANTHER" id="PTHR42878:SF15">
    <property type="entry name" value="BACTERIOPHYTOCHROME"/>
    <property type="match status" value="1"/>
</dbReference>
<dbReference type="GO" id="GO:0000155">
    <property type="term" value="F:phosphorelay sensor kinase activity"/>
    <property type="evidence" value="ECO:0007669"/>
    <property type="project" value="InterPro"/>
</dbReference>
<dbReference type="AlphaFoldDB" id="A0A3R9NL23"/>
<evidence type="ECO:0000256" key="2">
    <source>
        <dbReference type="ARBA" id="ARBA00012438"/>
    </source>
</evidence>
<dbReference type="SUPFAM" id="SSF55785">
    <property type="entry name" value="PYP-like sensor domain (PAS domain)"/>
    <property type="match status" value="1"/>
</dbReference>
<dbReference type="Pfam" id="PF08448">
    <property type="entry name" value="PAS_4"/>
    <property type="match status" value="1"/>
</dbReference>
<comment type="caution">
    <text evidence="8">The sequence shown here is derived from an EMBL/GenBank/DDBJ whole genome shotgun (WGS) entry which is preliminary data.</text>
</comment>
<dbReference type="Gene3D" id="1.10.287.130">
    <property type="match status" value="1"/>
</dbReference>
<dbReference type="InterPro" id="IPR036097">
    <property type="entry name" value="HisK_dim/P_sf"/>
</dbReference>
<dbReference type="EC" id="2.7.13.3" evidence="2"/>
<dbReference type="OrthoDB" id="9766459at2"/>
<evidence type="ECO:0000313" key="8">
    <source>
        <dbReference type="EMBL" id="RSK35953.1"/>
    </source>
</evidence>
<dbReference type="InterPro" id="IPR035965">
    <property type="entry name" value="PAS-like_dom_sf"/>
</dbReference>
<dbReference type="RefSeq" id="WP_125426793.1">
    <property type="nucleotide sequence ID" value="NZ_RWIS01000002.1"/>
</dbReference>
<dbReference type="SMART" id="SM00387">
    <property type="entry name" value="HATPase_c"/>
    <property type="match status" value="1"/>
</dbReference>
<keyword evidence="9" id="KW-1185">Reference proteome</keyword>
<dbReference type="Gene3D" id="3.30.565.10">
    <property type="entry name" value="Histidine kinase-like ATPase, C-terminal domain"/>
    <property type="match status" value="1"/>
</dbReference>
<reference evidence="8 9" key="1">
    <citation type="submission" date="2018-12" db="EMBL/GenBank/DDBJ databases">
        <authorList>
            <person name="Feng G."/>
            <person name="Zhu H."/>
        </authorList>
    </citation>
    <scope>NUCLEOTIDE SEQUENCE [LARGE SCALE GENOMIC DNA]</scope>
    <source>
        <strain evidence="8 9">9PBR-2</strain>
    </source>
</reference>
<dbReference type="CDD" id="cd00082">
    <property type="entry name" value="HisKA"/>
    <property type="match status" value="1"/>
</dbReference>